<keyword evidence="4 6" id="KW-1133">Transmembrane helix</keyword>
<feature type="transmembrane region" description="Helical" evidence="6">
    <location>
        <begin position="87"/>
        <end position="103"/>
    </location>
</feature>
<sequence>MKNAVVRYLILFGYPLLAIILALLASSGLILAVGAQPVVAFRALFRGAFGNANSLAETLLKATPLLFAALGMCVAFSARIWNIGAEGQLYIGALMTAIVGIYAPMTSKVIAIPAMMLASFLAGGCWAAIPGWLKGRFGVSEIITTIMMNYIAIFLISYMIHHPLRDPQGYLPQSQTLQAAAKLPILLTKTRLHLGIALGILAAFIVYFIFKKTTLGYQMRVVGHNPLAAKYGGINVSRIILVSMLLSGGLAGMAGMVEIAGVHQRLIENISPGYGYTAIVIALLSYLHPLVVIVISILFAGLMVGADAMQRMAGLPAALASVVQGLIVLFVLASEYAVKRHLQSLRRENENITPLPEVRGK</sequence>
<keyword evidence="3 6" id="KW-0812">Transmembrane</keyword>
<dbReference type="AlphaFoldDB" id="A0A081BYY6"/>
<dbReference type="InterPro" id="IPR001851">
    <property type="entry name" value="ABC_transp_permease"/>
</dbReference>
<dbReference type="PANTHER" id="PTHR47089">
    <property type="entry name" value="ABC TRANSPORTER, PERMEASE PROTEIN"/>
    <property type="match status" value="1"/>
</dbReference>
<feature type="transmembrane region" description="Helical" evidence="6">
    <location>
        <begin position="110"/>
        <end position="133"/>
    </location>
</feature>
<evidence type="ECO:0000256" key="1">
    <source>
        <dbReference type="ARBA" id="ARBA00004651"/>
    </source>
</evidence>
<evidence type="ECO:0000256" key="4">
    <source>
        <dbReference type="ARBA" id="ARBA00022989"/>
    </source>
</evidence>
<evidence type="ECO:0000256" key="5">
    <source>
        <dbReference type="ARBA" id="ARBA00023136"/>
    </source>
</evidence>
<dbReference type="Proteomes" id="UP000030661">
    <property type="component" value="Unassembled WGS sequence"/>
</dbReference>
<feature type="transmembrane region" description="Helical" evidence="6">
    <location>
        <begin position="315"/>
        <end position="338"/>
    </location>
</feature>
<dbReference type="HOGENOM" id="CLU_040769_0_0_0"/>
<keyword evidence="5 6" id="KW-0472">Membrane</keyword>
<keyword evidence="8" id="KW-1185">Reference proteome</keyword>
<feature type="transmembrane region" description="Helical" evidence="6">
    <location>
        <begin position="239"/>
        <end position="262"/>
    </location>
</feature>
<dbReference type="eggNOG" id="COG4603">
    <property type="taxonomic scope" value="Bacteria"/>
</dbReference>
<dbReference type="EMBL" id="DF820466">
    <property type="protein sequence ID" value="GAK57541.1"/>
    <property type="molecule type" value="Genomic_DNA"/>
</dbReference>
<proteinExistence type="predicted"/>
<evidence type="ECO:0000313" key="7">
    <source>
        <dbReference type="EMBL" id="GAK57541.1"/>
    </source>
</evidence>
<feature type="transmembrane region" description="Helical" evidence="6">
    <location>
        <begin position="12"/>
        <end position="41"/>
    </location>
</feature>
<evidence type="ECO:0000256" key="3">
    <source>
        <dbReference type="ARBA" id="ARBA00022692"/>
    </source>
</evidence>
<accession>A0A081BYY6</accession>
<feature type="transmembrane region" description="Helical" evidence="6">
    <location>
        <begin position="192"/>
        <end position="210"/>
    </location>
</feature>
<name>A0A081BYY6_VECG1</name>
<reference evidence="7" key="1">
    <citation type="journal article" date="2015" name="PeerJ">
        <title>First genomic representation of candidate bacterial phylum KSB3 points to enhanced environmental sensing as a trigger of wastewater bulking.</title>
        <authorList>
            <person name="Sekiguchi Y."/>
            <person name="Ohashi A."/>
            <person name="Parks D.H."/>
            <person name="Yamauchi T."/>
            <person name="Tyson G.W."/>
            <person name="Hugenholtz P."/>
        </authorList>
    </citation>
    <scope>NUCLEOTIDE SEQUENCE [LARGE SCALE GENOMIC DNA]</scope>
</reference>
<dbReference type="GO" id="GO:0022857">
    <property type="term" value="F:transmembrane transporter activity"/>
    <property type="evidence" value="ECO:0007669"/>
    <property type="project" value="InterPro"/>
</dbReference>
<organism evidence="7">
    <name type="scientific">Vecturithrix granuli</name>
    <dbReference type="NCBI Taxonomy" id="1499967"/>
    <lineage>
        <taxon>Bacteria</taxon>
        <taxon>Candidatus Moduliflexota</taxon>
        <taxon>Candidatus Vecturitrichia</taxon>
        <taxon>Candidatus Vecturitrichales</taxon>
        <taxon>Candidatus Vecturitrichaceae</taxon>
        <taxon>Candidatus Vecturithrix</taxon>
    </lineage>
</organism>
<feature type="transmembrane region" description="Helical" evidence="6">
    <location>
        <begin position="62"/>
        <end position="81"/>
    </location>
</feature>
<feature type="transmembrane region" description="Helical" evidence="6">
    <location>
        <begin position="139"/>
        <end position="160"/>
    </location>
</feature>
<gene>
    <name evidence="7" type="ORF">U27_04508</name>
</gene>
<keyword evidence="2" id="KW-1003">Cell membrane</keyword>
<comment type="subcellular location">
    <subcellularLocation>
        <location evidence="1">Cell membrane</location>
        <topology evidence="1">Multi-pass membrane protein</topology>
    </subcellularLocation>
</comment>
<evidence type="ECO:0000313" key="8">
    <source>
        <dbReference type="Proteomes" id="UP000030661"/>
    </source>
</evidence>
<protein>
    <submittedName>
        <fullName evidence="7">Sugar ABC transporter, permease protein</fullName>
    </submittedName>
</protein>
<dbReference type="GO" id="GO:0005886">
    <property type="term" value="C:plasma membrane"/>
    <property type="evidence" value="ECO:0007669"/>
    <property type="project" value="UniProtKB-SubCell"/>
</dbReference>
<dbReference type="CDD" id="cd06580">
    <property type="entry name" value="TM_PBP1_transp_TpRbsC_like"/>
    <property type="match status" value="1"/>
</dbReference>
<feature type="transmembrane region" description="Helical" evidence="6">
    <location>
        <begin position="274"/>
        <end position="303"/>
    </location>
</feature>
<dbReference type="STRING" id="1499967.U27_04508"/>
<dbReference type="PANTHER" id="PTHR47089:SF1">
    <property type="entry name" value="GUANOSINE ABC TRANSPORTER PERMEASE PROTEIN NUPP"/>
    <property type="match status" value="1"/>
</dbReference>
<evidence type="ECO:0000256" key="2">
    <source>
        <dbReference type="ARBA" id="ARBA00022475"/>
    </source>
</evidence>
<evidence type="ECO:0000256" key="6">
    <source>
        <dbReference type="SAM" id="Phobius"/>
    </source>
</evidence>
<dbReference type="Pfam" id="PF02653">
    <property type="entry name" value="BPD_transp_2"/>
    <property type="match status" value="1"/>
</dbReference>